<keyword evidence="3 12" id="KW-0479">Metal-binding</keyword>
<sequence>MHKAIFLDRDGTINEEMGYINHISRFKIFPFTFDAIKLLKECGYKIIVITNQAGLARGYFSEEVLQSVHDKLMDEAQKTGAGIDKIYYCPHLPGAAVKKYDRDCSCRKPKTGMLEKARDELNIDLSRSVMIGDRYKDMQFGWKMGLKTVLVLSGYGKGEYTHQREQWEREPDMVAENLLEAAQEICKTHSS</sequence>
<feature type="active site" description="Proton donor" evidence="10">
    <location>
        <position position="10"/>
    </location>
</feature>
<dbReference type="GO" id="GO:0005975">
    <property type="term" value="P:carbohydrate metabolic process"/>
    <property type="evidence" value="ECO:0007669"/>
    <property type="project" value="InterPro"/>
</dbReference>
<dbReference type="GO" id="GO:0005737">
    <property type="term" value="C:cytoplasm"/>
    <property type="evidence" value="ECO:0007669"/>
    <property type="project" value="UniProtKB-SubCell"/>
</dbReference>
<feature type="binding site" evidence="12">
    <location>
        <position position="8"/>
    </location>
    <ligand>
        <name>Mg(2+)</name>
        <dbReference type="ChEBI" id="CHEBI:18420"/>
    </ligand>
</feature>
<dbReference type="NCBIfam" id="TIGR01656">
    <property type="entry name" value="Histidinol-ppas"/>
    <property type="match status" value="1"/>
</dbReference>
<evidence type="ECO:0000256" key="11">
    <source>
        <dbReference type="PIRSR" id="PIRSR004682-3"/>
    </source>
</evidence>
<comment type="subcellular location">
    <subcellularLocation>
        <location evidence="1 9">Cytoplasm</location>
    </subcellularLocation>
</comment>
<dbReference type="EMBL" id="DRLD01000176">
    <property type="protein sequence ID" value="HED10300.1"/>
    <property type="molecule type" value="Genomic_DNA"/>
</dbReference>
<feature type="binding site" evidence="12">
    <location>
        <position position="133"/>
    </location>
    <ligand>
        <name>Mg(2+)</name>
        <dbReference type="ChEBI" id="CHEBI:18420"/>
    </ligand>
</feature>
<dbReference type="NCBIfam" id="TIGR00213">
    <property type="entry name" value="GmhB_yaeD"/>
    <property type="match status" value="1"/>
</dbReference>
<dbReference type="Gene3D" id="3.40.50.1000">
    <property type="entry name" value="HAD superfamily/HAD-like"/>
    <property type="match status" value="1"/>
</dbReference>
<dbReference type="PIRSF" id="PIRSF004682">
    <property type="entry name" value="GmhB"/>
    <property type="match status" value="1"/>
</dbReference>
<reference evidence="13" key="1">
    <citation type="journal article" date="2020" name="mSystems">
        <title>Genome- and Community-Level Interaction Insights into Carbon Utilization and Element Cycling Functions of Hydrothermarchaeota in Hydrothermal Sediment.</title>
        <authorList>
            <person name="Zhou Z."/>
            <person name="Liu Y."/>
            <person name="Xu W."/>
            <person name="Pan J."/>
            <person name="Luo Z.H."/>
            <person name="Li M."/>
        </authorList>
    </citation>
    <scope>NUCLEOTIDE SEQUENCE [LARGE SCALE GENOMIC DNA]</scope>
    <source>
        <strain evidence="13">HyVt-456</strain>
    </source>
</reference>
<dbReference type="EC" id="3.1.3.-" evidence="9"/>
<keyword evidence="2 9" id="KW-0963">Cytoplasm</keyword>
<dbReference type="SUPFAM" id="SSF56784">
    <property type="entry name" value="HAD-like"/>
    <property type="match status" value="1"/>
</dbReference>
<comment type="similarity">
    <text evidence="8 9">Belongs to the gmhB family.</text>
</comment>
<keyword evidence="5 12" id="KW-0862">Zinc</keyword>
<feature type="binding site" evidence="12">
    <location>
        <position position="106"/>
    </location>
    <ligand>
        <name>Zn(2+)</name>
        <dbReference type="ChEBI" id="CHEBI:29105"/>
    </ligand>
</feature>
<protein>
    <recommendedName>
        <fullName evidence="7 9">D,D-heptose 1,7-bisphosphate phosphatase</fullName>
        <ecNumber evidence="9">3.1.3.-</ecNumber>
    </recommendedName>
</protein>
<evidence type="ECO:0000256" key="4">
    <source>
        <dbReference type="ARBA" id="ARBA00022801"/>
    </source>
</evidence>
<keyword evidence="6 9" id="KW-0119">Carbohydrate metabolism</keyword>
<dbReference type="PANTHER" id="PTHR42891:SF1">
    <property type="entry name" value="D-GLYCERO-BETA-D-MANNO-HEPTOSE-1,7-BISPHOSPHATE 7-PHOSPHATASE"/>
    <property type="match status" value="1"/>
</dbReference>
<feature type="binding site" evidence="12">
    <location>
        <position position="104"/>
    </location>
    <ligand>
        <name>Zn(2+)</name>
        <dbReference type="ChEBI" id="CHEBI:29105"/>
    </ligand>
</feature>
<feature type="site" description="Stabilizes the phosphoryl group" evidence="11">
    <location>
        <position position="50"/>
    </location>
</feature>
<comment type="cofactor">
    <cofactor evidence="12">
        <name>Mg(2+)</name>
        <dbReference type="ChEBI" id="CHEBI:18420"/>
    </cofactor>
</comment>
<dbReference type="NCBIfam" id="NF006506">
    <property type="entry name" value="PRK08942.1"/>
    <property type="match status" value="1"/>
</dbReference>
<dbReference type="Proteomes" id="UP000886005">
    <property type="component" value="Unassembled WGS sequence"/>
</dbReference>
<proteinExistence type="inferred from homology"/>
<feature type="active site" description="Nucleophile" evidence="10">
    <location>
        <position position="8"/>
    </location>
</feature>
<feature type="binding site" evidence="12">
    <location>
        <position position="89"/>
    </location>
    <ligand>
        <name>Zn(2+)</name>
        <dbReference type="ChEBI" id="CHEBI:29105"/>
    </ligand>
</feature>
<dbReference type="AlphaFoldDB" id="A0A7V1LLQ8"/>
<dbReference type="GO" id="GO:0046872">
    <property type="term" value="F:metal ion binding"/>
    <property type="evidence" value="ECO:0007669"/>
    <property type="project" value="UniProtKB-KW"/>
</dbReference>
<dbReference type="GO" id="GO:0016791">
    <property type="term" value="F:phosphatase activity"/>
    <property type="evidence" value="ECO:0007669"/>
    <property type="project" value="InterPro"/>
</dbReference>
<evidence type="ECO:0000256" key="1">
    <source>
        <dbReference type="ARBA" id="ARBA00004496"/>
    </source>
</evidence>
<evidence type="ECO:0000313" key="13">
    <source>
        <dbReference type="EMBL" id="HED10300.1"/>
    </source>
</evidence>
<evidence type="ECO:0000256" key="9">
    <source>
        <dbReference type="PIRNR" id="PIRNR004682"/>
    </source>
</evidence>
<evidence type="ECO:0000256" key="5">
    <source>
        <dbReference type="ARBA" id="ARBA00022833"/>
    </source>
</evidence>
<evidence type="ECO:0000256" key="2">
    <source>
        <dbReference type="ARBA" id="ARBA00022490"/>
    </source>
</evidence>
<keyword evidence="4 9" id="KW-0378">Hydrolase</keyword>
<dbReference type="InterPro" id="IPR023214">
    <property type="entry name" value="HAD_sf"/>
</dbReference>
<feature type="binding site" evidence="12">
    <location>
        <position position="91"/>
    </location>
    <ligand>
        <name>Zn(2+)</name>
        <dbReference type="ChEBI" id="CHEBI:29105"/>
    </ligand>
</feature>
<evidence type="ECO:0000256" key="6">
    <source>
        <dbReference type="ARBA" id="ARBA00023277"/>
    </source>
</evidence>
<feature type="site" description="Stabilizes the phosphoryl group" evidence="11">
    <location>
        <position position="108"/>
    </location>
</feature>
<dbReference type="PANTHER" id="PTHR42891">
    <property type="entry name" value="D-GLYCERO-BETA-D-MANNO-HEPTOSE-1,7-BISPHOSPHATE 7-PHOSPHATASE"/>
    <property type="match status" value="1"/>
</dbReference>
<dbReference type="Pfam" id="PF13242">
    <property type="entry name" value="Hydrolase_like"/>
    <property type="match status" value="1"/>
</dbReference>
<keyword evidence="12" id="KW-0460">Magnesium</keyword>
<accession>A0A7V1LLQ8</accession>
<evidence type="ECO:0000256" key="3">
    <source>
        <dbReference type="ARBA" id="ARBA00022723"/>
    </source>
</evidence>
<evidence type="ECO:0000256" key="8">
    <source>
        <dbReference type="ARBA" id="ARBA00061616"/>
    </source>
</evidence>
<dbReference type="InterPro" id="IPR036412">
    <property type="entry name" value="HAD-like_sf"/>
</dbReference>
<dbReference type="NCBIfam" id="TIGR01662">
    <property type="entry name" value="HAD-SF-IIIA"/>
    <property type="match status" value="1"/>
</dbReference>
<gene>
    <name evidence="13" type="primary">gmhB</name>
    <name evidence="13" type="ORF">ENJ10_06400</name>
</gene>
<dbReference type="InterPro" id="IPR004446">
    <property type="entry name" value="Heptose_bisP_phosphatase"/>
</dbReference>
<feature type="binding site" evidence="12">
    <location>
        <position position="10"/>
    </location>
    <ligand>
        <name>Mg(2+)</name>
        <dbReference type="ChEBI" id="CHEBI:18420"/>
    </ligand>
</feature>
<dbReference type="CDD" id="cd07503">
    <property type="entry name" value="HAD_HisB-N"/>
    <property type="match status" value="1"/>
</dbReference>
<dbReference type="InterPro" id="IPR006543">
    <property type="entry name" value="Histidinol-phos"/>
</dbReference>
<evidence type="ECO:0000256" key="12">
    <source>
        <dbReference type="PIRSR" id="PIRSR004682-4"/>
    </source>
</evidence>
<dbReference type="InterPro" id="IPR006549">
    <property type="entry name" value="HAD-SF_hydro_IIIA"/>
</dbReference>
<comment type="cofactor">
    <cofactor evidence="12">
        <name>Zn(2+)</name>
        <dbReference type="ChEBI" id="CHEBI:29105"/>
    </cofactor>
</comment>
<comment type="caution">
    <text evidence="13">The sequence shown here is derived from an EMBL/GenBank/DDBJ whole genome shotgun (WGS) entry which is preliminary data.</text>
</comment>
<evidence type="ECO:0000256" key="7">
    <source>
        <dbReference type="ARBA" id="ARBA00031828"/>
    </source>
</evidence>
<dbReference type="FunFam" id="3.40.50.1000:FF:000037">
    <property type="entry name" value="D,D-heptose 1,7-bisphosphate phosphatase"/>
    <property type="match status" value="1"/>
</dbReference>
<name>A0A7V1LLQ8_CALAY</name>
<evidence type="ECO:0000256" key="10">
    <source>
        <dbReference type="PIRSR" id="PIRSR004682-1"/>
    </source>
</evidence>
<organism evidence="13">
    <name type="scientific">Caldithrix abyssi</name>
    <dbReference type="NCBI Taxonomy" id="187145"/>
    <lineage>
        <taxon>Bacteria</taxon>
        <taxon>Pseudomonadati</taxon>
        <taxon>Calditrichota</taxon>
        <taxon>Calditrichia</taxon>
        <taxon>Calditrichales</taxon>
        <taxon>Calditrichaceae</taxon>
        <taxon>Caldithrix</taxon>
    </lineage>
</organism>
<feature type="site" description="Contributes to substrate recognition" evidence="11">
    <location>
        <position position="107"/>
    </location>
</feature>